<accession>A0ABW7PML5</accession>
<organism evidence="2 3">
    <name type="scientific">Streptomyces racemochromogenes</name>
    <dbReference type="NCBI Taxonomy" id="67353"/>
    <lineage>
        <taxon>Bacteria</taxon>
        <taxon>Bacillati</taxon>
        <taxon>Actinomycetota</taxon>
        <taxon>Actinomycetes</taxon>
        <taxon>Kitasatosporales</taxon>
        <taxon>Streptomycetaceae</taxon>
        <taxon>Streptomyces</taxon>
    </lineage>
</organism>
<dbReference type="Proteomes" id="UP001610631">
    <property type="component" value="Unassembled WGS sequence"/>
</dbReference>
<dbReference type="EMBL" id="JBBDHD010000140">
    <property type="protein sequence ID" value="MFH7599659.1"/>
    <property type="molecule type" value="Genomic_DNA"/>
</dbReference>
<protein>
    <submittedName>
        <fullName evidence="2">DUF6126 family protein</fullName>
    </submittedName>
</protein>
<reference evidence="2 3" key="1">
    <citation type="submission" date="2024-03" db="EMBL/GenBank/DDBJ databases">
        <title>Whole genome sequencing of Streptomyces racemochromogenes, to identify antimicrobial biosynthetic gene clusters.</title>
        <authorList>
            <person name="Suryawanshi P."/>
            <person name="Krishnaraj P.U."/>
            <person name="Arun Y.P."/>
            <person name="Suryawanshi M.P."/>
            <person name="Rakshit O."/>
        </authorList>
    </citation>
    <scope>NUCLEOTIDE SEQUENCE [LARGE SCALE GENOMIC DNA]</scope>
    <source>
        <strain evidence="2 3">AUDT626</strain>
    </source>
</reference>
<evidence type="ECO:0000256" key="1">
    <source>
        <dbReference type="SAM" id="Phobius"/>
    </source>
</evidence>
<gene>
    <name evidence="2" type="ORF">WDV06_31855</name>
</gene>
<keyword evidence="1" id="KW-0472">Membrane</keyword>
<dbReference type="InterPro" id="IPR046129">
    <property type="entry name" value="DUF6126"/>
</dbReference>
<keyword evidence="1" id="KW-1133">Transmembrane helix</keyword>
<keyword evidence="3" id="KW-1185">Reference proteome</keyword>
<evidence type="ECO:0000313" key="2">
    <source>
        <dbReference type="EMBL" id="MFH7599659.1"/>
    </source>
</evidence>
<feature type="transmembrane region" description="Helical" evidence="1">
    <location>
        <begin position="31"/>
        <end position="51"/>
    </location>
</feature>
<name>A0ABW7PML5_9ACTN</name>
<dbReference type="RefSeq" id="WP_395513286.1">
    <property type="nucleotide sequence ID" value="NZ_JBBDHD010000140.1"/>
</dbReference>
<evidence type="ECO:0000313" key="3">
    <source>
        <dbReference type="Proteomes" id="UP001610631"/>
    </source>
</evidence>
<keyword evidence="1" id="KW-0812">Transmembrane</keyword>
<sequence>MTEDDQDHGGAGQRSAAQQEKWKAKGVALRAFFYIAGTHVFAAFVMLLFYLGEHAQK</sequence>
<comment type="caution">
    <text evidence="2">The sequence shown here is derived from an EMBL/GenBank/DDBJ whole genome shotgun (WGS) entry which is preliminary data.</text>
</comment>
<dbReference type="Pfam" id="PF19621">
    <property type="entry name" value="DUF6126"/>
    <property type="match status" value="1"/>
</dbReference>
<proteinExistence type="predicted"/>